<feature type="compositionally biased region" description="Basic and acidic residues" evidence="1">
    <location>
        <begin position="54"/>
        <end position="73"/>
    </location>
</feature>
<dbReference type="AlphaFoldDB" id="A0A7N0TPA6"/>
<dbReference type="PANTHER" id="PTHR33095:SF101">
    <property type="entry name" value="DUF1645 DOMAIN-CONTAINING PROTEIN"/>
    <property type="match status" value="1"/>
</dbReference>
<dbReference type="EnsemblPlants" id="Kaladp0040s0410.1.v1.1">
    <property type="protein sequence ID" value="Kaladp0040s0410.1.v1.1.CDS.1"/>
    <property type="gene ID" value="Kaladp0040s0410.v1.1"/>
</dbReference>
<feature type="compositionally biased region" description="Acidic residues" evidence="1">
    <location>
        <begin position="74"/>
        <end position="86"/>
    </location>
</feature>
<keyword evidence="3" id="KW-1185">Reference proteome</keyword>
<organism evidence="2 3">
    <name type="scientific">Kalanchoe fedtschenkoi</name>
    <name type="common">Lavender scallops</name>
    <name type="synonym">South American air plant</name>
    <dbReference type="NCBI Taxonomy" id="63787"/>
    <lineage>
        <taxon>Eukaryota</taxon>
        <taxon>Viridiplantae</taxon>
        <taxon>Streptophyta</taxon>
        <taxon>Embryophyta</taxon>
        <taxon>Tracheophyta</taxon>
        <taxon>Spermatophyta</taxon>
        <taxon>Magnoliopsida</taxon>
        <taxon>eudicotyledons</taxon>
        <taxon>Gunneridae</taxon>
        <taxon>Pentapetalae</taxon>
        <taxon>Saxifragales</taxon>
        <taxon>Crassulaceae</taxon>
        <taxon>Kalanchoe</taxon>
    </lineage>
</organism>
<dbReference type="Gramene" id="Kaladp0040s0410.1.v1.1">
    <property type="protein sequence ID" value="Kaladp0040s0410.1.v1.1.CDS.1"/>
    <property type="gene ID" value="Kaladp0040s0410.v1.1"/>
</dbReference>
<evidence type="ECO:0000313" key="3">
    <source>
        <dbReference type="Proteomes" id="UP000594263"/>
    </source>
</evidence>
<dbReference type="PANTHER" id="PTHR33095">
    <property type="entry name" value="OS07G0619500 PROTEIN"/>
    <property type="match status" value="1"/>
</dbReference>
<evidence type="ECO:0000313" key="2">
    <source>
        <dbReference type="EnsemblPlants" id="Kaladp0040s0410.1.v1.1.CDS.1"/>
    </source>
</evidence>
<sequence length="229" mass="25368">MQEEMRVTSRSPSFEEVTSDSPVDGCGDEQRIVDSLEPDFDGESPIVGLVLGDEAERSERGGGDGHDEDRLDSDGDEDDDDDDDFEFTFAGVDRESEWCDQPGEIFPIFNRRLLSEAEARAIQAGETRAMETVRSGLKKLFVAEDQDEAAEVEGAAAGNSRPAMCKKSSSTGSTARRWGVSLRELLIRRSRSGRGSFVRLGSRRRAAEKRRETYLPYKKAIAGLGFFRV</sequence>
<accession>A0A7N0TPA6</accession>
<evidence type="ECO:0000256" key="1">
    <source>
        <dbReference type="SAM" id="MobiDB-lite"/>
    </source>
</evidence>
<proteinExistence type="predicted"/>
<protein>
    <submittedName>
        <fullName evidence="2">Uncharacterized protein</fullName>
    </submittedName>
</protein>
<dbReference type="Proteomes" id="UP000594263">
    <property type="component" value="Unplaced"/>
</dbReference>
<reference evidence="2" key="1">
    <citation type="submission" date="2021-01" db="UniProtKB">
        <authorList>
            <consortium name="EnsemblPlants"/>
        </authorList>
    </citation>
    <scope>IDENTIFICATION</scope>
</reference>
<feature type="region of interest" description="Disordered" evidence="1">
    <location>
        <begin position="1"/>
        <end position="86"/>
    </location>
</feature>
<name>A0A7N0TPA6_KALFE</name>